<dbReference type="AlphaFoldDB" id="A0A5B0PRN0"/>
<organism evidence="1 2">
    <name type="scientific">Puccinia graminis f. sp. tritici</name>
    <dbReference type="NCBI Taxonomy" id="56615"/>
    <lineage>
        <taxon>Eukaryota</taxon>
        <taxon>Fungi</taxon>
        <taxon>Dikarya</taxon>
        <taxon>Basidiomycota</taxon>
        <taxon>Pucciniomycotina</taxon>
        <taxon>Pucciniomycetes</taxon>
        <taxon>Pucciniales</taxon>
        <taxon>Pucciniaceae</taxon>
        <taxon>Puccinia</taxon>
    </lineage>
</organism>
<dbReference type="EMBL" id="VSWC01000041">
    <property type="protein sequence ID" value="KAA1104387.1"/>
    <property type="molecule type" value="Genomic_DNA"/>
</dbReference>
<name>A0A5B0PRN0_PUCGR</name>
<gene>
    <name evidence="1" type="ORF">PGT21_021345</name>
</gene>
<comment type="caution">
    <text evidence="1">The sequence shown here is derived from an EMBL/GenBank/DDBJ whole genome shotgun (WGS) entry which is preliminary data.</text>
</comment>
<sequence length="143" mass="15891">MPPTKLNFGPKPLCEIVPCNTLTERLLKLGAATQLGMVAQFTLKTSREESGQSLFCPCLSSSVPFPTSRPQSLNVLAKSKQLTFCFKISQIRPCDGRLLRNFNQYSEFTFECGNPDTSLVGQRVHHSTRKLSQADSCKSLTDF</sequence>
<protein>
    <submittedName>
        <fullName evidence="1">Uncharacterized protein</fullName>
    </submittedName>
</protein>
<proteinExistence type="predicted"/>
<reference evidence="1 2" key="1">
    <citation type="submission" date="2019-05" db="EMBL/GenBank/DDBJ databases">
        <title>Emergence of the Ug99 lineage of the wheat stem rust pathogen through somatic hybridization.</title>
        <authorList>
            <person name="Li F."/>
            <person name="Upadhyaya N.M."/>
            <person name="Sperschneider J."/>
            <person name="Matny O."/>
            <person name="Nguyen-Phuc H."/>
            <person name="Mago R."/>
            <person name="Raley C."/>
            <person name="Miller M.E."/>
            <person name="Silverstein K.A.T."/>
            <person name="Henningsen E."/>
            <person name="Hirsch C.D."/>
            <person name="Visser B."/>
            <person name="Pretorius Z.A."/>
            <person name="Steffenson B.J."/>
            <person name="Schwessinger B."/>
            <person name="Dodds P.N."/>
            <person name="Figueroa M."/>
        </authorList>
    </citation>
    <scope>NUCLEOTIDE SEQUENCE [LARGE SCALE GENOMIC DNA]</scope>
    <source>
        <strain evidence="1">21-0</strain>
    </source>
</reference>
<dbReference type="Proteomes" id="UP000324748">
    <property type="component" value="Unassembled WGS sequence"/>
</dbReference>
<accession>A0A5B0PRN0</accession>
<evidence type="ECO:0000313" key="1">
    <source>
        <dbReference type="EMBL" id="KAA1104387.1"/>
    </source>
</evidence>
<evidence type="ECO:0000313" key="2">
    <source>
        <dbReference type="Proteomes" id="UP000324748"/>
    </source>
</evidence>
<keyword evidence="2" id="KW-1185">Reference proteome</keyword>